<dbReference type="RefSeq" id="WP_086498169.1">
    <property type="nucleotide sequence ID" value="NZ_MSSV01000001.1"/>
</dbReference>
<sequence length="89" mass="10091">MKIDEYFKACNGHFIAIDQNQEKILILDINQVVVKELYPSASVQNLDLTFESIFKDYTNVNGLTSQLSVMTSGHDGKDWLFLSPHVLSL</sequence>
<organism evidence="1 3">
    <name type="scientific">Algoriphagus ratkowskyi</name>
    <dbReference type="NCBI Taxonomy" id="57028"/>
    <lineage>
        <taxon>Bacteria</taxon>
        <taxon>Pseudomonadati</taxon>
        <taxon>Bacteroidota</taxon>
        <taxon>Cytophagia</taxon>
        <taxon>Cytophagales</taxon>
        <taxon>Cyclobacteriaceae</taxon>
        <taxon>Algoriphagus</taxon>
    </lineage>
</organism>
<gene>
    <name evidence="2" type="ORF">ESW18_02645</name>
    <name evidence="1" type="ORF">LV84_00005</name>
</gene>
<reference evidence="1 3" key="1">
    <citation type="submission" date="2018-06" db="EMBL/GenBank/DDBJ databases">
        <title>Genomic Encyclopedia of Archaeal and Bacterial Type Strains, Phase II (KMG-II): from individual species to whole genera.</title>
        <authorList>
            <person name="Goeker M."/>
        </authorList>
    </citation>
    <scope>NUCLEOTIDE SEQUENCE [LARGE SCALE GENOMIC DNA]</scope>
    <source>
        <strain evidence="1 3">DSM 22686</strain>
    </source>
</reference>
<dbReference type="AlphaFoldDB" id="A0A2W7S0S4"/>
<keyword evidence="4" id="KW-1185">Reference proteome</keyword>
<dbReference type="Proteomes" id="UP000321927">
    <property type="component" value="Unassembled WGS sequence"/>
</dbReference>
<dbReference type="EMBL" id="VORV01000002">
    <property type="protein sequence ID" value="TXD79154.1"/>
    <property type="molecule type" value="Genomic_DNA"/>
</dbReference>
<accession>A0A2W7S0S4</accession>
<comment type="caution">
    <text evidence="1">The sequence shown here is derived from an EMBL/GenBank/DDBJ whole genome shotgun (WGS) entry which is preliminary data.</text>
</comment>
<proteinExistence type="predicted"/>
<dbReference type="Proteomes" id="UP000249115">
    <property type="component" value="Unassembled WGS sequence"/>
</dbReference>
<evidence type="ECO:0000313" key="4">
    <source>
        <dbReference type="Proteomes" id="UP000321927"/>
    </source>
</evidence>
<dbReference type="EMBL" id="QKZU01000001">
    <property type="protein sequence ID" value="PZX61017.1"/>
    <property type="molecule type" value="Genomic_DNA"/>
</dbReference>
<reference evidence="2 4" key="2">
    <citation type="submission" date="2019-08" db="EMBL/GenBank/DDBJ databases">
        <title>Genome of Algoriphagus ratkowskyi IC026.</title>
        <authorList>
            <person name="Bowman J.P."/>
        </authorList>
    </citation>
    <scope>NUCLEOTIDE SEQUENCE [LARGE SCALE GENOMIC DNA]</scope>
    <source>
        <strain evidence="2 4">IC026</strain>
    </source>
</reference>
<evidence type="ECO:0000313" key="1">
    <source>
        <dbReference type="EMBL" id="PZX61017.1"/>
    </source>
</evidence>
<evidence type="ECO:0000313" key="2">
    <source>
        <dbReference type="EMBL" id="TXD79154.1"/>
    </source>
</evidence>
<protein>
    <submittedName>
        <fullName evidence="1">Uncharacterized protein</fullName>
    </submittedName>
</protein>
<evidence type="ECO:0000313" key="3">
    <source>
        <dbReference type="Proteomes" id="UP000249115"/>
    </source>
</evidence>
<name>A0A2W7S0S4_9BACT</name>